<dbReference type="InterPro" id="IPR010679">
    <property type="entry name" value="DUF1254"/>
</dbReference>
<feature type="region of interest" description="Disordered" evidence="1">
    <location>
        <begin position="107"/>
        <end position="139"/>
    </location>
</feature>
<protein>
    <recommendedName>
        <fullName evidence="2">DUF1254 domain-containing protein</fullName>
    </recommendedName>
</protein>
<dbReference type="InterPro" id="IPR037050">
    <property type="entry name" value="DUF1254_sf"/>
</dbReference>
<dbReference type="Gene3D" id="2.60.40.1610">
    <property type="entry name" value="Domain of unknown function DUF1254"/>
    <property type="match status" value="1"/>
</dbReference>
<dbReference type="Proteomes" id="UP000658127">
    <property type="component" value="Unassembled WGS sequence"/>
</dbReference>
<dbReference type="Pfam" id="PF06863">
    <property type="entry name" value="DUF1254"/>
    <property type="match status" value="1"/>
</dbReference>
<comment type="caution">
    <text evidence="3">The sequence shown here is derived from an EMBL/GenBank/DDBJ whole genome shotgun (WGS) entry which is preliminary data.</text>
</comment>
<organism evidence="3 4">
    <name type="scientific">Nocardia rhizosphaerihabitans</name>
    <dbReference type="NCBI Taxonomy" id="1691570"/>
    <lineage>
        <taxon>Bacteria</taxon>
        <taxon>Bacillati</taxon>
        <taxon>Actinomycetota</taxon>
        <taxon>Actinomycetes</taxon>
        <taxon>Mycobacteriales</taxon>
        <taxon>Nocardiaceae</taxon>
        <taxon>Nocardia</taxon>
    </lineage>
</organism>
<accession>A0ABQ2KI81</accession>
<evidence type="ECO:0000313" key="4">
    <source>
        <dbReference type="Proteomes" id="UP000658127"/>
    </source>
</evidence>
<keyword evidence="4" id="KW-1185">Reference proteome</keyword>
<feature type="domain" description="DUF1254" evidence="2">
    <location>
        <begin position="46"/>
        <end position="98"/>
    </location>
</feature>
<gene>
    <name evidence="3" type="ORF">GCM10011610_34540</name>
</gene>
<proteinExistence type="predicted"/>
<dbReference type="PANTHER" id="PTHR36509">
    <property type="entry name" value="BLL3101 PROTEIN"/>
    <property type="match status" value="1"/>
</dbReference>
<reference evidence="4" key="1">
    <citation type="journal article" date="2019" name="Int. J. Syst. Evol. Microbiol.">
        <title>The Global Catalogue of Microorganisms (GCM) 10K type strain sequencing project: providing services to taxonomists for standard genome sequencing and annotation.</title>
        <authorList>
            <consortium name="The Broad Institute Genomics Platform"/>
            <consortium name="The Broad Institute Genome Sequencing Center for Infectious Disease"/>
            <person name="Wu L."/>
            <person name="Ma J."/>
        </authorList>
    </citation>
    <scope>NUCLEOTIDE SEQUENCE [LARGE SCALE GENOMIC DNA]</scope>
    <source>
        <strain evidence="4">CGMCC 4.7329</strain>
    </source>
</reference>
<name>A0ABQ2KI81_9NOCA</name>
<evidence type="ECO:0000256" key="1">
    <source>
        <dbReference type="SAM" id="MobiDB-lite"/>
    </source>
</evidence>
<sequence length="139" mass="15576">MSVLSGDLQTLSYEAYVYLYSLVTMDVTRQQQTNSPVGSTPGFGPPNQFHHIREFPDVDFRAVVRPNFDTLYSSAWLDLTRGPVRVHVPDSGDRYFMLRSWTHGPMCSPTPANRQPAPPNKTSSSWGRDTAATCPPESR</sequence>
<evidence type="ECO:0000313" key="3">
    <source>
        <dbReference type="EMBL" id="GGN82788.1"/>
    </source>
</evidence>
<dbReference type="PANTHER" id="PTHR36509:SF2">
    <property type="entry name" value="BLL3101 PROTEIN"/>
    <property type="match status" value="1"/>
</dbReference>
<dbReference type="SUPFAM" id="SSF160935">
    <property type="entry name" value="VPA0735-like"/>
    <property type="match status" value="1"/>
</dbReference>
<dbReference type="EMBL" id="BMNE01000003">
    <property type="protein sequence ID" value="GGN82788.1"/>
    <property type="molecule type" value="Genomic_DNA"/>
</dbReference>
<evidence type="ECO:0000259" key="2">
    <source>
        <dbReference type="Pfam" id="PF06863"/>
    </source>
</evidence>